<feature type="compositionally biased region" description="Low complexity" evidence="1">
    <location>
        <begin position="617"/>
        <end position="654"/>
    </location>
</feature>
<evidence type="ECO:0008006" key="5">
    <source>
        <dbReference type="Google" id="ProtNLM"/>
    </source>
</evidence>
<dbReference type="GO" id="GO:0005975">
    <property type="term" value="P:carbohydrate metabolic process"/>
    <property type="evidence" value="ECO:0007669"/>
    <property type="project" value="UniProtKB-ARBA"/>
</dbReference>
<feature type="chain" id="PRO_5038589865" description="Choice-of-anchor G family protein" evidence="2">
    <location>
        <begin position="39"/>
        <end position="654"/>
    </location>
</feature>
<evidence type="ECO:0000256" key="1">
    <source>
        <dbReference type="SAM" id="MobiDB-lite"/>
    </source>
</evidence>
<proteinExistence type="predicted"/>
<dbReference type="AlphaFoldDB" id="A0A2N7RZ13"/>
<reference evidence="3 4" key="1">
    <citation type="journal article" date="2017" name="Elife">
        <title>Extensive horizontal gene transfer in cheese-associated bacteria.</title>
        <authorList>
            <person name="Bonham K.S."/>
            <person name="Wolfe B.E."/>
            <person name="Dutton R.J."/>
        </authorList>
    </citation>
    <scope>NUCLEOTIDE SEQUENCE [LARGE SCALE GENOMIC DNA]</scope>
    <source>
        <strain evidence="3 4">JB182</strain>
    </source>
</reference>
<organism evidence="3 4">
    <name type="scientific">Glutamicibacter arilaitensis</name>
    <dbReference type="NCBI Taxonomy" id="256701"/>
    <lineage>
        <taxon>Bacteria</taxon>
        <taxon>Bacillati</taxon>
        <taxon>Actinomycetota</taxon>
        <taxon>Actinomycetes</taxon>
        <taxon>Micrococcales</taxon>
        <taxon>Micrococcaceae</taxon>
        <taxon>Glutamicibacter</taxon>
    </lineage>
</organism>
<feature type="non-terminal residue" evidence="3">
    <location>
        <position position="654"/>
    </location>
</feature>
<gene>
    <name evidence="3" type="ORF">CIK84_17510</name>
</gene>
<keyword evidence="2" id="KW-0732">Signal</keyword>
<sequence>MVQANNLSPKNGKKPRAARRVLAGAVVASLFVAPTVTAAYAAPADGSEALGRVLDVNLLDIPVADAGFAYAGNPSSPGPVHDSLNVEVLSGLTLDLGTGLSTMPLINGNGDGLLTLGEAGLVSSYAEAPSTTSAKAGAGAVSSDGAIGLDDISSDDMTANVDLTRLLGQLGVDGLTDQIIDEASLEIGALGSTADKTDGTLDRQYLVAGASATVSSPAVEGLTGSLGSVVDGLGDTLNTTLSVDGALGTIVSQLEALSIPLGLLGTLGVTEASVGLEGLAAALDQVKNDVLTGVITTNTGLVSIDLGSGDVTVDLAQITTGGLNGKTPNYEVLSPTAVQEIADEITLALSNLITDLRDTLVAALDEIDIVVNLGVNLGLVDGTADITGSVASFLGLVETDPTTVVDLDVLGLDLGAVVTPLLEGVTGIVGGAVGTAINPMINGLAGTITGIVEDVTEPLEPVVEGVLNEIVEITVNEQGSTAIYDPITDTESTEAGDYVAALSVTLLPAMGHSANKISFARSEVRAADEASVIITSPETGAQIPEGEVVTVEGTAEPGKTITVTLDDLTREDIVDEDGTWTVDFEGVTPGEKTAVATDGDDDDASTDEVSFSIVVSNTNENTADNTAENTDANTDANTDVNTADNADANTDANT</sequence>
<dbReference type="EMBL" id="PNQX01000003">
    <property type="protein sequence ID" value="PMQ19132.1"/>
    <property type="molecule type" value="Genomic_DNA"/>
</dbReference>
<name>A0A2N7RZ13_9MICC</name>
<evidence type="ECO:0000313" key="3">
    <source>
        <dbReference type="EMBL" id="PMQ19132.1"/>
    </source>
</evidence>
<dbReference type="Gene3D" id="2.60.40.10">
    <property type="entry name" value="Immunoglobulins"/>
    <property type="match status" value="1"/>
</dbReference>
<comment type="caution">
    <text evidence="3">The sequence shown here is derived from an EMBL/GenBank/DDBJ whole genome shotgun (WGS) entry which is preliminary data.</text>
</comment>
<dbReference type="InterPro" id="IPR013783">
    <property type="entry name" value="Ig-like_fold"/>
</dbReference>
<protein>
    <recommendedName>
        <fullName evidence="5">Choice-of-anchor G family protein</fullName>
    </recommendedName>
</protein>
<dbReference type="NCBIfam" id="NF033766">
    <property type="entry name" value="choice_anch_G"/>
    <property type="match status" value="1"/>
</dbReference>
<dbReference type="InterPro" id="IPR047900">
    <property type="entry name" value="Choice_anch_G"/>
</dbReference>
<feature type="signal peptide" evidence="2">
    <location>
        <begin position="1"/>
        <end position="38"/>
    </location>
</feature>
<evidence type="ECO:0000313" key="4">
    <source>
        <dbReference type="Proteomes" id="UP000235739"/>
    </source>
</evidence>
<dbReference type="Proteomes" id="UP000235739">
    <property type="component" value="Unassembled WGS sequence"/>
</dbReference>
<evidence type="ECO:0000256" key="2">
    <source>
        <dbReference type="SAM" id="SignalP"/>
    </source>
</evidence>
<accession>A0A2N7RZ13</accession>
<feature type="region of interest" description="Disordered" evidence="1">
    <location>
        <begin position="616"/>
        <end position="654"/>
    </location>
</feature>